<reference evidence="3 6" key="2">
    <citation type="submission" date="2017-10" db="EMBL/GenBank/DDBJ databases">
        <title>Draft genome sequences of Aggregatibacter actinomycetemcomitans strains 310a and 310b.</title>
        <authorList>
            <person name="May A.C."/>
            <person name="Ohta H."/>
            <person name="Maeda H."/>
            <person name="Kokeguchi S."/>
            <person name="Cugini C."/>
        </authorList>
    </citation>
    <scope>NUCLEOTIDE SEQUENCE [LARGE SCALE GENOMIC DNA]</scope>
    <source>
        <strain evidence="3 6">310b</strain>
    </source>
</reference>
<sequence>MKKINLLTGVLALTIASLASASTTNMKESVMHSDDIKQEISYNMGNDLGSMNYHKPTVREYDRRMKGDK</sequence>
<dbReference type="RefSeq" id="WP_005556405.1">
    <property type="nucleotide sequence ID" value="NZ_CP012958.1"/>
</dbReference>
<gene>
    <name evidence="2" type="ORF">ACT75_11125</name>
    <name evidence="3" type="ORF">CQR80_06115</name>
    <name evidence="4" type="ORF">FXB79_04695</name>
</gene>
<dbReference type="GeneID" id="77212247"/>
<dbReference type="EMBL" id="VSED01000009">
    <property type="protein sequence ID" value="TYA39219.1"/>
    <property type="molecule type" value="Genomic_DNA"/>
</dbReference>
<evidence type="ECO:0000313" key="4">
    <source>
        <dbReference type="EMBL" id="TYA39219.1"/>
    </source>
</evidence>
<name>A0A142G300_AGGAC</name>
<dbReference type="Proteomes" id="UP000323012">
    <property type="component" value="Unassembled WGS sequence"/>
</dbReference>
<proteinExistence type="predicted"/>
<evidence type="ECO:0000313" key="6">
    <source>
        <dbReference type="Proteomes" id="UP000226080"/>
    </source>
</evidence>
<dbReference type="Proteomes" id="UP000072236">
    <property type="component" value="Chromosome"/>
</dbReference>
<dbReference type="KEGG" id="aact:ACT75_11125"/>
<accession>A0A142G300</accession>
<evidence type="ECO:0000256" key="1">
    <source>
        <dbReference type="SAM" id="SignalP"/>
    </source>
</evidence>
<keyword evidence="6" id="KW-1185">Reference proteome</keyword>
<organism evidence="4 7">
    <name type="scientific">Aggregatibacter actinomycetemcomitans</name>
    <name type="common">Actinobacillus actinomycetemcomitans</name>
    <name type="synonym">Haemophilus actinomycetemcomitans</name>
    <dbReference type="NCBI Taxonomy" id="714"/>
    <lineage>
        <taxon>Bacteria</taxon>
        <taxon>Pseudomonadati</taxon>
        <taxon>Pseudomonadota</taxon>
        <taxon>Gammaproteobacteria</taxon>
        <taxon>Pasteurellales</taxon>
        <taxon>Pasteurellaceae</taxon>
        <taxon>Aggregatibacter</taxon>
    </lineage>
</organism>
<dbReference type="OrthoDB" id="9967398at2"/>
<dbReference type="EMBL" id="PCGW01000009">
    <property type="protein sequence ID" value="PHO20594.1"/>
    <property type="molecule type" value="Genomic_DNA"/>
</dbReference>
<feature type="chain" id="PRO_5014247138" evidence="1">
    <location>
        <begin position="22"/>
        <end position="69"/>
    </location>
</feature>
<evidence type="ECO:0000313" key="3">
    <source>
        <dbReference type="EMBL" id="PHO20594.1"/>
    </source>
</evidence>
<evidence type="ECO:0000313" key="2">
    <source>
        <dbReference type="EMBL" id="AMQ95030.1"/>
    </source>
</evidence>
<evidence type="ECO:0000313" key="7">
    <source>
        <dbReference type="Proteomes" id="UP000323012"/>
    </source>
</evidence>
<reference evidence="4 7" key="3">
    <citation type="submission" date="2019-08" db="EMBL/GenBank/DDBJ databases">
        <title>Whole genome sequencing of Aggregatibacter actinomycetemcomitans cultured from blood stream infections in Denmark reveals a novel phylogenetic lineage expressing serotype a membrane O polysaccharide.</title>
        <authorList>
            <person name="Nedergaard S."/>
            <person name="Kobel C.M."/>
            <person name="Nielsen M.B."/>
            <person name="Moeller R.T."/>
            <person name="Jensen A.B."/>
            <person name="Noerskov-Lauritsen N."/>
        </authorList>
    </citation>
    <scope>NUCLEOTIDE SEQUENCE [LARGE SCALE GENOMIC DNA]</scope>
    <source>
        <strain evidence="4 7">PN_563</strain>
    </source>
</reference>
<dbReference type="Proteomes" id="UP000226080">
    <property type="component" value="Unassembled WGS sequence"/>
</dbReference>
<dbReference type="AlphaFoldDB" id="A0A142G300"/>
<dbReference type="EMBL" id="CP012959">
    <property type="protein sequence ID" value="AMQ95030.1"/>
    <property type="molecule type" value="Genomic_DNA"/>
</dbReference>
<protein>
    <submittedName>
        <fullName evidence="4">Uncharacterized protein</fullName>
    </submittedName>
</protein>
<evidence type="ECO:0000313" key="5">
    <source>
        <dbReference type="Proteomes" id="UP000072236"/>
    </source>
</evidence>
<feature type="signal peptide" evidence="1">
    <location>
        <begin position="1"/>
        <end position="21"/>
    </location>
</feature>
<reference evidence="2 5" key="1">
    <citation type="submission" date="2015-10" db="EMBL/GenBank/DDBJ databases">
        <title>Tn-seq of a polymicrobial infection.</title>
        <authorList>
            <person name="Stacy A."/>
            <person name="Rumbaugh K.P."/>
            <person name="Whiteley M."/>
        </authorList>
    </citation>
    <scope>NUCLEOTIDE SEQUENCE [LARGE SCALE GENOMIC DNA]</scope>
    <source>
        <strain evidence="2 5">624</strain>
    </source>
</reference>
<keyword evidence="1" id="KW-0732">Signal</keyword>